<feature type="signal peptide" evidence="7">
    <location>
        <begin position="1"/>
        <end position="28"/>
    </location>
</feature>
<keyword evidence="4 7" id="KW-0732">Signal</keyword>
<sequence length="386" mass="42182">MPRTQRRAREALLVVVCVLASWAHPSRASSGDRAWAFQSCLHTCTTDGCARLPHDTPRQLAVCPETCALEDAVRRGLRGPGAAGARGADGTPPAAAAVVPLSLRIFRWSCSDDCRYQYHCMHAVEAWKQTQASSAGSRPPAAVEKYYGKWPFVRLLGMQELASVLASLANLLAHALCLRRLRAEALCPPRGLPARPGAPAYPFLALWTLYGCLHMNAWLWSAVFHSRDTRPTERLDYCSAITLVAAGLLAVVVRVLWAPCHRGRLLLAAAAGAAVAAGLAWHLRYMLLVKFDYGWNMAVCVGAGVLTAVLWLAWSAWTQHPARRTLWAFLLLAHGCMLLELLDFPPLGGLLDAHAAWHVATVLLTPLFYRWLAADAAMLEGKSKRT</sequence>
<dbReference type="EMBL" id="PGGS01000251">
    <property type="protein sequence ID" value="PNH06206.1"/>
    <property type="molecule type" value="Genomic_DNA"/>
</dbReference>
<feature type="transmembrane region" description="Helical" evidence="7">
    <location>
        <begin position="240"/>
        <end position="258"/>
    </location>
</feature>
<evidence type="ECO:0000256" key="7">
    <source>
        <dbReference type="RuleBase" id="RU365066"/>
    </source>
</evidence>
<keyword evidence="6 7" id="KW-0472">Membrane</keyword>
<dbReference type="GO" id="GO:0016788">
    <property type="term" value="F:hydrolase activity, acting on ester bonds"/>
    <property type="evidence" value="ECO:0007669"/>
    <property type="project" value="TreeGrafter"/>
</dbReference>
<evidence type="ECO:0000256" key="6">
    <source>
        <dbReference type="ARBA" id="ARBA00023136"/>
    </source>
</evidence>
<dbReference type="Proteomes" id="UP000236333">
    <property type="component" value="Unassembled WGS sequence"/>
</dbReference>
<comment type="function">
    <text evidence="7">Involved in the lipid remodeling steps of GPI-anchor maturation.</text>
</comment>
<keyword evidence="2 7" id="KW-0337">GPI-anchor biosynthesis</keyword>
<feature type="transmembrane region" description="Helical" evidence="7">
    <location>
        <begin position="326"/>
        <end position="342"/>
    </location>
</feature>
<comment type="subcellular location">
    <subcellularLocation>
        <location evidence="1">Endomembrane system</location>
        <topology evidence="1">Multi-pass membrane protein</topology>
    </subcellularLocation>
    <subcellularLocation>
        <location evidence="7">Golgi apparatus membrane</location>
        <topology evidence="7">Multi-pass membrane protein</topology>
    </subcellularLocation>
</comment>
<dbReference type="GO" id="GO:0006506">
    <property type="term" value="P:GPI anchor biosynthetic process"/>
    <property type="evidence" value="ECO:0007669"/>
    <property type="project" value="UniProtKB-KW"/>
</dbReference>
<evidence type="ECO:0000256" key="2">
    <source>
        <dbReference type="ARBA" id="ARBA00022502"/>
    </source>
</evidence>
<proteinExistence type="inferred from homology"/>
<name>A0A2J8A112_9CHLO</name>
<dbReference type="PANTHER" id="PTHR13148:SF0">
    <property type="entry name" value="POST-GPI ATTACHMENT TO PROTEINS FACTOR 3"/>
    <property type="match status" value="1"/>
</dbReference>
<comment type="caution">
    <text evidence="8">The sequence shown here is derived from an EMBL/GenBank/DDBJ whole genome shotgun (WGS) entry which is preliminary data.</text>
</comment>
<evidence type="ECO:0000256" key="4">
    <source>
        <dbReference type="ARBA" id="ARBA00022729"/>
    </source>
</evidence>
<feature type="transmembrane region" description="Helical" evidence="7">
    <location>
        <begin position="265"/>
        <end position="283"/>
    </location>
</feature>
<feature type="transmembrane region" description="Helical" evidence="7">
    <location>
        <begin position="354"/>
        <end position="372"/>
    </location>
</feature>
<gene>
    <name evidence="8" type="ORF">TSOC_007465</name>
</gene>
<evidence type="ECO:0000313" key="8">
    <source>
        <dbReference type="EMBL" id="PNH06206.1"/>
    </source>
</evidence>
<dbReference type="OrthoDB" id="419770at2759"/>
<keyword evidence="7" id="KW-0333">Golgi apparatus</keyword>
<dbReference type="InterPro" id="IPR007217">
    <property type="entry name" value="Per1-like"/>
</dbReference>
<dbReference type="GO" id="GO:0000139">
    <property type="term" value="C:Golgi membrane"/>
    <property type="evidence" value="ECO:0007669"/>
    <property type="project" value="UniProtKB-SubCell"/>
</dbReference>
<keyword evidence="3 7" id="KW-0812">Transmembrane</keyword>
<reference evidence="8 9" key="1">
    <citation type="journal article" date="2017" name="Mol. Biol. Evol.">
        <title>The 4-celled Tetrabaena socialis nuclear genome reveals the essential components for genetic control of cell number at the origin of multicellularity in the volvocine lineage.</title>
        <authorList>
            <person name="Featherston J."/>
            <person name="Arakaki Y."/>
            <person name="Hanschen E.R."/>
            <person name="Ferris P.J."/>
            <person name="Michod R.E."/>
            <person name="Olson B.J.S.C."/>
            <person name="Nozaki H."/>
            <person name="Durand P.M."/>
        </authorList>
    </citation>
    <scope>NUCLEOTIDE SEQUENCE [LARGE SCALE GENOMIC DNA]</scope>
    <source>
        <strain evidence="8 9">NIES-571</strain>
    </source>
</reference>
<dbReference type="Pfam" id="PF04080">
    <property type="entry name" value="Per1"/>
    <property type="match status" value="1"/>
</dbReference>
<feature type="transmembrane region" description="Helical" evidence="7">
    <location>
        <begin position="200"/>
        <end position="220"/>
    </location>
</feature>
<accession>A0A2J8A112</accession>
<dbReference type="GO" id="GO:0005789">
    <property type="term" value="C:endoplasmic reticulum membrane"/>
    <property type="evidence" value="ECO:0007669"/>
    <property type="project" value="TreeGrafter"/>
</dbReference>
<evidence type="ECO:0000256" key="3">
    <source>
        <dbReference type="ARBA" id="ARBA00022692"/>
    </source>
</evidence>
<feature type="transmembrane region" description="Helical" evidence="7">
    <location>
        <begin position="295"/>
        <end position="314"/>
    </location>
</feature>
<organism evidence="8 9">
    <name type="scientific">Tetrabaena socialis</name>
    <dbReference type="NCBI Taxonomy" id="47790"/>
    <lineage>
        <taxon>Eukaryota</taxon>
        <taxon>Viridiplantae</taxon>
        <taxon>Chlorophyta</taxon>
        <taxon>core chlorophytes</taxon>
        <taxon>Chlorophyceae</taxon>
        <taxon>CS clade</taxon>
        <taxon>Chlamydomonadales</taxon>
        <taxon>Tetrabaenaceae</taxon>
        <taxon>Tetrabaena</taxon>
    </lineage>
</organism>
<protein>
    <recommendedName>
        <fullName evidence="7">Post-GPI attachment to proteins factor 3</fullName>
    </recommendedName>
</protein>
<evidence type="ECO:0000256" key="1">
    <source>
        <dbReference type="ARBA" id="ARBA00004127"/>
    </source>
</evidence>
<evidence type="ECO:0000313" key="9">
    <source>
        <dbReference type="Proteomes" id="UP000236333"/>
    </source>
</evidence>
<dbReference type="AlphaFoldDB" id="A0A2J8A112"/>
<keyword evidence="9" id="KW-1185">Reference proteome</keyword>
<comment type="caution">
    <text evidence="7">Lacks conserved residue(s) required for the propagation of feature annotation.</text>
</comment>
<feature type="chain" id="PRO_5016479673" description="Post-GPI attachment to proteins factor 3" evidence="7">
    <location>
        <begin position="29"/>
        <end position="386"/>
    </location>
</feature>
<comment type="similarity">
    <text evidence="7">Belongs to the PGAP3 family.</text>
</comment>
<dbReference type="PANTHER" id="PTHR13148">
    <property type="entry name" value="PER1-RELATED"/>
    <property type="match status" value="1"/>
</dbReference>
<evidence type="ECO:0000256" key="5">
    <source>
        <dbReference type="ARBA" id="ARBA00022989"/>
    </source>
</evidence>
<keyword evidence="5 7" id="KW-1133">Transmembrane helix</keyword>